<protein>
    <recommendedName>
        <fullName evidence="3">DUF305 domain-containing protein</fullName>
    </recommendedName>
</protein>
<dbReference type="EMBL" id="UINC01000397">
    <property type="protein sequence ID" value="SUZ54596.1"/>
    <property type="molecule type" value="Genomic_DNA"/>
</dbReference>
<evidence type="ECO:0000313" key="2">
    <source>
        <dbReference type="EMBL" id="SUZ54596.1"/>
    </source>
</evidence>
<reference evidence="2" key="1">
    <citation type="submission" date="2018-05" db="EMBL/GenBank/DDBJ databases">
        <authorList>
            <person name="Lanie J.A."/>
            <person name="Ng W.-L."/>
            <person name="Kazmierczak K.M."/>
            <person name="Andrzejewski T.M."/>
            <person name="Davidsen T.M."/>
            <person name="Wayne K.J."/>
            <person name="Tettelin H."/>
            <person name="Glass J.I."/>
            <person name="Rusch D."/>
            <person name="Podicherti R."/>
            <person name="Tsui H.-C.T."/>
            <person name="Winkler M.E."/>
        </authorList>
    </citation>
    <scope>NUCLEOTIDE SEQUENCE</scope>
</reference>
<sequence length="640" mass="69569">MTANMITSPSNNHERMKLPLVLSLLAMFLVASPALAQDQQADPRIGLAGGFRDAGEAAHNMNLVVNLPKPEGFYDPEAPGGRISQPRTPPEPEPAEDDEAEVAEEEEAAEPTPPERPRSMGFNNSDIAFSDTHMFVGNYHGFNTYSLEDPQELELLVSIVCPGGQGDVSVHGDLLFMSVEQTRGRLDCGLEGVEEPISDERFRGVRIFDISDIRNPQQMAAIQTCRGSHTHTVVPDPNDPANLYIYGSGTGSVRSGDELDGCVNVDFDEGQDPDDFPTTALFSIDVIQVPLAAPETARIVNRPRIFADPDTGSLAGLWQGGDHGEGTQNSRMTTQCHDITVFSEIGLAAGACAGNGILLDISDPVNPERIDEVVDPSFAYWHSATFNNAGTKIVFTDEWGGGGRPRCLATDLPSWGANAIFDIVDRKLVFKSYYKLPAPQTELENCVAHNGSLIPVPGRDIMVQSWYQGGISIFDFTDSAHPVEIAFFDRGPLNADNPVMGGYWSSYWYNGYIYGTAIQRGVDVLELTPSQHLSQNEIDAATQVVLGEFNPQNQNLFEWSPTPEVALSYVDQLSRQNSIRPAHATSVRDALNRLDVDAAAVDELQELAVELNDDANLLPGGASRLRSLANTLTELAGEQQ</sequence>
<accession>A0A381NJ13</accession>
<feature type="compositionally biased region" description="Acidic residues" evidence="1">
    <location>
        <begin position="93"/>
        <end position="109"/>
    </location>
</feature>
<name>A0A381NJ13_9ZZZZ</name>
<proteinExistence type="predicted"/>
<evidence type="ECO:0000256" key="1">
    <source>
        <dbReference type="SAM" id="MobiDB-lite"/>
    </source>
</evidence>
<gene>
    <name evidence="2" type="ORF">METZ01_LOCUS7450</name>
</gene>
<organism evidence="2">
    <name type="scientific">marine metagenome</name>
    <dbReference type="NCBI Taxonomy" id="408172"/>
    <lineage>
        <taxon>unclassified sequences</taxon>
        <taxon>metagenomes</taxon>
        <taxon>ecological metagenomes</taxon>
    </lineage>
</organism>
<feature type="region of interest" description="Disordered" evidence="1">
    <location>
        <begin position="69"/>
        <end position="124"/>
    </location>
</feature>
<dbReference type="AlphaFoldDB" id="A0A381NJ13"/>
<evidence type="ECO:0008006" key="3">
    <source>
        <dbReference type="Google" id="ProtNLM"/>
    </source>
</evidence>